<dbReference type="RefSeq" id="XP_022639255.1">
    <property type="nucleotide sequence ID" value="XM_022783534.1"/>
</dbReference>
<dbReference type="PANTHER" id="PTHR10678">
    <property type="entry name" value="26S PROTEASOME NON-ATPASE REGULATORY SUBUNIT 11/COP9 SIGNALOSOME COMPLEX SUBUNIT 2"/>
    <property type="match status" value="1"/>
</dbReference>
<dbReference type="Pfam" id="PF16712">
    <property type="entry name" value="SCAB_CC"/>
    <property type="match status" value="1"/>
</dbReference>
<organism evidence="2 3">
    <name type="scientific">Vigna radiata var. radiata</name>
    <name type="common">Mung bean</name>
    <name type="synonym">Phaseolus aureus</name>
    <dbReference type="NCBI Taxonomy" id="3916"/>
    <lineage>
        <taxon>Eukaryota</taxon>
        <taxon>Viridiplantae</taxon>
        <taxon>Streptophyta</taxon>
        <taxon>Embryophyta</taxon>
        <taxon>Tracheophyta</taxon>
        <taxon>Spermatophyta</taxon>
        <taxon>Magnoliopsida</taxon>
        <taxon>eudicotyledons</taxon>
        <taxon>Gunneridae</taxon>
        <taxon>Pentapetalae</taxon>
        <taxon>rosids</taxon>
        <taxon>fabids</taxon>
        <taxon>Fabales</taxon>
        <taxon>Fabaceae</taxon>
        <taxon>Papilionoideae</taxon>
        <taxon>50 kb inversion clade</taxon>
        <taxon>NPAAA clade</taxon>
        <taxon>indigoferoid/millettioid clade</taxon>
        <taxon>Phaseoleae</taxon>
        <taxon>Vigna</taxon>
    </lineage>
</organism>
<keyword evidence="2" id="KW-1185">Reference proteome</keyword>
<dbReference type="OrthoDB" id="1749832at2759"/>
<dbReference type="STRING" id="3916.A0A3Q0F5F3"/>
<gene>
    <name evidence="3 4 5 6 7 8" type="primary">LOC106767432</name>
</gene>
<protein>
    <submittedName>
        <fullName evidence="3 4">COP9 signalosome complex subunit 2 isoform X1</fullName>
    </submittedName>
</protein>
<evidence type="ECO:0000313" key="2">
    <source>
        <dbReference type="Proteomes" id="UP000087766"/>
    </source>
</evidence>
<evidence type="ECO:0000313" key="8">
    <source>
        <dbReference type="RefSeq" id="XP_022639255.1"/>
    </source>
</evidence>
<name>A0A3Q0F5F3_VIGRR</name>
<dbReference type="Proteomes" id="UP000087766">
    <property type="component" value="Chromosome 7"/>
</dbReference>
<dbReference type="AlphaFoldDB" id="A0A3Q0F5F3"/>
<reference evidence="3 4" key="2">
    <citation type="submission" date="2025-04" db="UniProtKB">
        <authorList>
            <consortium name="RefSeq"/>
        </authorList>
    </citation>
    <scope>IDENTIFICATION</scope>
    <source>
        <tissue evidence="3 4">Leaf</tissue>
    </source>
</reference>
<dbReference type="InterPro" id="IPR032009">
    <property type="entry name" value="SCAB_CC"/>
</dbReference>
<evidence type="ECO:0000313" key="3">
    <source>
        <dbReference type="RefSeq" id="XP_022639250.1"/>
    </source>
</evidence>
<dbReference type="RefSeq" id="XP_022639252.1">
    <property type="nucleotide sequence ID" value="XM_022783531.1"/>
</dbReference>
<evidence type="ECO:0000313" key="6">
    <source>
        <dbReference type="RefSeq" id="XP_022639253.1"/>
    </source>
</evidence>
<dbReference type="Gene3D" id="1.25.40.570">
    <property type="match status" value="1"/>
</dbReference>
<evidence type="ECO:0000313" key="4">
    <source>
        <dbReference type="RefSeq" id="XP_022639251.1"/>
    </source>
</evidence>
<dbReference type="RefSeq" id="XP_022639250.1">
    <property type="nucleotide sequence ID" value="XM_022783529.1"/>
</dbReference>
<dbReference type="GeneID" id="106767432"/>
<dbReference type="RefSeq" id="XP_022639251.1">
    <property type="nucleotide sequence ID" value="XM_022783530.1"/>
</dbReference>
<feature type="domain" description="Stomatal closure-related actin-binding protein coiled-coil" evidence="1">
    <location>
        <begin position="132"/>
        <end position="169"/>
    </location>
</feature>
<evidence type="ECO:0000259" key="1">
    <source>
        <dbReference type="Pfam" id="PF16712"/>
    </source>
</evidence>
<dbReference type="RefSeq" id="XP_022639253.1">
    <property type="nucleotide sequence ID" value="XM_022783532.1"/>
</dbReference>
<sequence>MDYVSGSASQNFGLLQEFYQTTLKALEEAKNERLWFKTNLKLCKIFFDIGEYGRMSKILKELHKSYQREDGTDDHKKGTQLLEVYAIEIQMYTETKNNKKLKHNRLSFVTLPVNSRRVWLLRLSCLKRLREAASLEKHVLLKKLRDALESLKGCVAGRNKDDVEEAIVMGMLLLESWRA</sequence>
<reference evidence="2" key="1">
    <citation type="journal article" date="2014" name="Nat. Commun.">
        <title>Genome sequence of mungbean and insights into evolution within Vigna species.</title>
        <authorList>
            <person name="Kang Y.J."/>
            <person name="Kim S.K."/>
            <person name="Kim M.Y."/>
            <person name="Lestari P."/>
            <person name="Kim K.H."/>
            <person name="Ha B.K."/>
            <person name="Jun T.H."/>
            <person name="Hwang W.J."/>
            <person name="Lee T."/>
            <person name="Lee J."/>
            <person name="Shim S."/>
            <person name="Yoon M.Y."/>
            <person name="Jang Y.E."/>
            <person name="Han K.S."/>
            <person name="Taeprayoon P."/>
            <person name="Yoon N."/>
            <person name="Somta P."/>
            <person name="Tanya P."/>
            <person name="Kim K.S."/>
            <person name="Gwag J.G."/>
            <person name="Moon J.K."/>
            <person name="Lee Y.H."/>
            <person name="Park B.S."/>
            <person name="Bombarely A."/>
            <person name="Doyle J.J."/>
            <person name="Jackson S.A."/>
            <person name="Schafleitner R."/>
            <person name="Srinives P."/>
            <person name="Varshney R.K."/>
            <person name="Lee S.H."/>
        </authorList>
    </citation>
    <scope>NUCLEOTIDE SEQUENCE [LARGE SCALE GENOMIC DNA]</scope>
    <source>
        <strain evidence="2">cv. VC1973A</strain>
    </source>
</reference>
<evidence type="ECO:0000313" key="7">
    <source>
        <dbReference type="RefSeq" id="XP_022639254.1"/>
    </source>
</evidence>
<accession>A0A3Q0F5F3</accession>
<proteinExistence type="predicted"/>
<dbReference type="RefSeq" id="XP_022639254.1">
    <property type="nucleotide sequence ID" value="XM_022783533.1"/>
</dbReference>
<evidence type="ECO:0000313" key="5">
    <source>
        <dbReference type="RefSeq" id="XP_022639252.1"/>
    </source>
</evidence>
<dbReference type="Gene3D" id="1.20.5.440">
    <property type="entry name" value="ATP synthase delta/epsilon subunit, C-terminal domain"/>
    <property type="match status" value="1"/>
</dbReference>
<dbReference type="InterPro" id="IPR050871">
    <property type="entry name" value="26S_Proteasome/COP9_Components"/>
</dbReference>